<dbReference type="PANTHER" id="PTHR34861">
    <property type="match status" value="1"/>
</dbReference>
<keyword evidence="3" id="KW-1185">Reference proteome</keyword>
<dbReference type="Gene3D" id="3.50.30.50">
    <property type="entry name" value="Putative cyclase"/>
    <property type="match status" value="1"/>
</dbReference>
<comment type="similarity">
    <text evidence="1">Belongs to the Cyclase 1 superfamily.</text>
</comment>
<accession>A0A6A6G918</accession>
<dbReference type="EMBL" id="ML992508">
    <property type="protein sequence ID" value="KAF2222235.1"/>
    <property type="molecule type" value="Genomic_DNA"/>
</dbReference>
<sequence length="324" mass="35698">MSPITVPKYRELPIQAGAPAGAGWGVFDKDGKVDVYGTLNFITPETVLAAKEEIKLGRSVVLNLPMHIPYHVSRMGRKEFTPNFLSGAHGMKYCDDEIHINTQSSSQWDGLLHWPNQERACYYQNVPWSDAGENRNDRRLAIQSLSERGGIVARGVLLDFVRYAAAHDISYSAIDGYAITLAQLKDMIREQAIEIRQGDVLLVRTGLSKYLRSHGPEDKMPVDSQSSIGLDPTPDLLEWIWDSNFAAVGSDAIAVEAIPASDGSWLKLHSMAIPGWGMMLGELLDLEALAELCEKERRWTCFLTVAPLNIDGGAATTANTLAIM</sequence>
<reference evidence="3" key="1">
    <citation type="journal article" date="2020" name="Stud. Mycol.">
        <title>101 Dothideomycetes genomes: A test case for predicting lifestyles and emergence of pathogens.</title>
        <authorList>
            <person name="Haridas S."/>
            <person name="Albert R."/>
            <person name="Binder M."/>
            <person name="Bloem J."/>
            <person name="LaButti K."/>
            <person name="Salamov A."/>
            <person name="Andreopoulos B."/>
            <person name="Baker S."/>
            <person name="Barry K."/>
            <person name="Bills G."/>
            <person name="Bluhm B."/>
            <person name="Cannon C."/>
            <person name="Castanera R."/>
            <person name="Culley D."/>
            <person name="Daum C."/>
            <person name="Ezra D."/>
            <person name="Gonzalez J."/>
            <person name="Henrissat B."/>
            <person name="Kuo A."/>
            <person name="Liang C."/>
            <person name="Lipzen A."/>
            <person name="Lutzoni F."/>
            <person name="Magnuson J."/>
            <person name="Mondo S."/>
            <person name="Nolan M."/>
            <person name="Ohm R."/>
            <person name="Pangilinan J."/>
            <person name="Park H.-J."/>
            <person name="Ramirez L."/>
            <person name="Alfaro M."/>
            <person name="Sun H."/>
            <person name="Tritt A."/>
            <person name="Yoshinaga Y."/>
            <person name="Zwiers L.-H."/>
            <person name="Turgeon B."/>
            <person name="Goodwin S."/>
            <person name="Spatafora J."/>
            <person name="Crous P."/>
            <person name="Grigoriev I."/>
        </authorList>
    </citation>
    <scope>NUCLEOTIDE SEQUENCE [LARGE SCALE GENOMIC DNA]</scope>
    <source>
        <strain evidence="3">CECT 20119</strain>
    </source>
</reference>
<dbReference type="Pfam" id="PF04199">
    <property type="entry name" value="Cyclase"/>
    <property type="match status" value="1"/>
</dbReference>
<gene>
    <name evidence="2" type="ORF">BDZ85DRAFT_313085</name>
</gene>
<evidence type="ECO:0000313" key="3">
    <source>
        <dbReference type="Proteomes" id="UP000799538"/>
    </source>
</evidence>
<organism evidence="2 3">
    <name type="scientific">Elsinoe ampelina</name>
    <dbReference type="NCBI Taxonomy" id="302913"/>
    <lineage>
        <taxon>Eukaryota</taxon>
        <taxon>Fungi</taxon>
        <taxon>Dikarya</taxon>
        <taxon>Ascomycota</taxon>
        <taxon>Pezizomycotina</taxon>
        <taxon>Dothideomycetes</taxon>
        <taxon>Dothideomycetidae</taxon>
        <taxon>Myriangiales</taxon>
        <taxon>Elsinoaceae</taxon>
        <taxon>Elsinoe</taxon>
    </lineage>
</organism>
<dbReference type="OrthoDB" id="5396at2759"/>
<name>A0A6A6G918_9PEZI</name>
<dbReference type="Proteomes" id="UP000799538">
    <property type="component" value="Unassembled WGS sequence"/>
</dbReference>
<evidence type="ECO:0000313" key="2">
    <source>
        <dbReference type="EMBL" id="KAF2222235.1"/>
    </source>
</evidence>
<dbReference type="InterPro" id="IPR007325">
    <property type="entry name" value="KFase/CYL"/>
</dbReference>
<dbReference type="AlphaFoldDB" id="A0A6A6G918"/>
<dbReference type="InterPro" id="IPR037175">
    <property type="entry name" value="KFase_sf"/>
</dbReference>
<dbReference type="GO" id="GO:0019441">
    <property type="term" value="P:L-tryptophan catabolic process to kynurenine"/>
    <property type="evidence" value="ECO:0007669"/>
    <property type="project" value="InterPro"/>
</dbReference>
<proteinExistence type="inferred from homology"/>
<dbReference type="GO" id="GO:0004061">
    <property type="term" value="F:arylformamidase activity"/>
    <property type="evidence" value="ECO:0007669"/>
    <property type="project" value="InterPro"/>
</dbReference>
<evidence type="ECO:0000256" key="1">
    <source>
        <dbReference type="ARBA" id="ARBA00007865"/>
    </source>
</evidence>
<dbReference type="SUPFAM" id="SSF102198">
    <property type="entry name" value="Putative cyclase"/>
    <property type="match status" value="1"/>
</dbReference>
<protein>
    <submittedName>
        <fullName evidence="2">Putative cyclase-domain-containing protein</fullName>
    </submittedName>
</protein>
<dbReference type="PANTHER" id="PTHR34861:SF11">
    <property type="entry name" value="CYCLASE"/>
    <property type="match status" value="1"/>
</dbReference>